<organism evidence="2 3">
    <name type="scientific">Halteria grandinella</name>
    <dbReference type="NCBI Taxonomy" id="5974"/>
    <lineage>
        <taxon>Eukaryota</taxon>
        <taxon>Sar</taxon>
        <taxon>Alveolata</taxon>
        <taxon>Ciliophora</taxon>
        <taxon>Intramacronucleata</taxon>
        <taxon>Spirotrichea</taxon>
        <taxon>Stichotrichia</taxon>
        <taxon>Sporadotrichida</taxon>
        <taxon>Halteriidae</taxon>
        <taxon>Halteria</taxon>
    </lineage>
</organism>
<feature type="compositionally biased region" description="Polar residues" evidence="1">
    <location>
        <begin position="257"/>
        <end position="291"/>
    </location>
</feature>
<feature type="compositionally biased region" description="Acidic residues" evidence="1">
    <location>
        <begin position="295"/>
        <end position="316"/>
    </location>
</feature>
<comment type="caution">
    <text evidence="2">The sequence shown here is derived from an EMBL/GenBank/DDBJ whole genome shotgun (WGS) entry which is preliminary data.</text>
</comment>
<name>A0A8J8NDN4_HALGN</name>
<protein>
    <submittedName>
        <fullName evidence="2">Uncharacterized protein</fullName>
    </submittedName>
</protein>
<evidence type="ECO:0000313" key="3">
    <source>
        <dbReference type="Proteomes" id="UP000785679"/>
    </source>
</evidence>
<feature type="region of interest" description="Disordered" evidence="1">
    <location>
        <begin position="247"/>
        <end position="331"/>
    </location>
</feature>
<dbReference type="AlphaFoldDB" id="A0A8J8NDN4"/>
<evidence type="ECO:0000256" key="1">
    <source>
        <dbReference type="SAM" id="MobiDB-lite"/>
    </source>
</evidence>
<keyword evidence="3" id="KW-1185">Reference proteome</keyword>
<feature type="region of interest" description="Disordered" evidence="1">
    <location>
        <begin position="136"/>
        <end position="177"/>
    </location>
</feature>
<proteinExistence type="predicted"/>
<evidence type="ECO:0000313" key="2">
    <source>
        <dbReference type="EMBL" id="TNV73032.1"/>
    </source>
</evidence>
<sequence length="485" mass="55884">MLSKTVKAVDSHDILKIKQQRINPQAFKVAVSQQEDKFKHIINNEPFEKTSFSNYIIAKNKFRYSPEQQHTVKLVKKQRDKRLGYEHYMEAFESANKKAIHDSSIKKVTPSPIKSYIGPKAQKSFQLQSLQSRLDQRRESYISKSSASLQNDQDPGVDEQQAQELQQPNEKHGHPLVPRLQLNPHIKSIHLETHEQEEEDYDQEEPPIEDYYEEQQFQGGRTSTKRSSQFRQSVLMGKGSVRMSIAPGAQSAGRMSIAQSRGQSRPSTINGRQSIAQSVRHTIRSQKQSQGGDIEQYEEYYSYDDEEPEEGQEEFNPDDKSMPSISPPKKASHRMSMMQPMVSPISLTSKQFNHAATIGSKDMLSTQFKYTQPKPSSHGSSQGRLSVRVSTLKARMKILSKVIVRQVEKTLNPDENMAFKLANPSLKNSEKVKIKFKYQRDKQIDTRRREKEQLLKEMRESKSRETRVRDLTPEERYQLPEGVTI</sequence>
<feature type="compositionally biased region" description="Polar residues" evidence="1">
    <location>
        <begin position="142"/>
        <end position="153"/>
    </location>
</feature>
<reference evidence="2" key="1">
    <citation type="submission" date="2019-06" db="EMBL/GenBank/DDBJ databases">
        <authorList>
            <person name="Zheng W."/>
        </authorList>
    </citation>
    <scope>NUCLEOTIDE SEQUENCE</scope>
    <source>
        <strain evidence="2">QDHG01</strain>
    </source>
</reference>
<dbReference type="EMBL" id="RRYP01020104">
    <property type="protein sequence ID" value="TNV73032.1"/>
    <property type="molecule type" value="Genomic_DNA"/>
</dbReference>
<dbReference type="Proteomes" id="UP000785679">
    <property type="component" value="Unassembled WGS sequence"/>
</dbReference>
<accession>A0A8J8NDN4</accession>
<gene>
    <name evidence="2" type="ORF">FGO68_gene11839</name>
</gene>